<gene>
    <name evidence="1" type="primary">Acey_s0618.g707</name>
    <name evidence="1" type="ORF">Y032_0618g707</name>
</gene>
<reference evidence="2" key="1">
    <citation type="journal article" date="2015" name="Nat. Genet.">
        <title>The genome and transcriptome of the zoonotic hookworm Ancylostoma ceylanicum identify infection-specific gene families.</title>
        <authorList>
            <person name="Schwarz E.M."/>
            <person name="Hu Y."/>
            <person name="Antoshechkin I."/>
            <person name="Miller M.M."/>
            <person name="Sternberg P.W."/>
            <person name="Aroian R.V."/>
        </authorList>
    </citation>
    <scope>NUCLEOTIDE SEQUENCE</scope>
    <source>
        <strain evidence="2">HY135</strain>
    </source>
</reference>
<evidence type="ECO:0000313" key="2">
    <source>
        <dbReference type="Proteomes" id="UP000024635"/>
    </source>
</evidence>
<dbReference type="EMBL" id="JARK01000218">
    <property type="protein sequence ID" value="EYC40347.1"/>
    <property type="molecule type" value="Genomic_DNA"/>
</dbReference>
<organism evidence="1 2">
    <name type="scientific">Ancylostoma ceylanicum</name>
    <dbReference type="NCBI Taxonomy" id="53326"/>
    <lineage>
        <taxon>Eukaryota</taxon>
        <taxon>Metazoa</taxon>
        <taxon>Ecdysozoa</taxon>
        <taxon>Nematoda</taxon>
        <taxon>Chromadorea</taxon>
        <taxon>Rhabditida</taxon>
        <taxon>Rhabditina</taxon>
        <taxon>Rhabditomorpha</taxon>
        <taxon>Strongyloidea</taxon>
        <taxon>Ancylostomatidae</taxon>
        <taxon>Ancylostomatinae</taxon>
        <taxon>Ancylostoma</taxon>
    </lineage>
</organism>
<dbReference type="Proteomes" id="UP000024635">
    <property type="component" value="Unassembled WGS sequence"/>
</dbReference>
<dbReference type="AlphaFoldDB" id="A0A016WM31"/>
<comment type="caution">
    <text evidence="1">The sequence shown here is derived from an EMBL/GenBank/DDBJ whole genome shotgun (WGS) entry which is preliminary data.</text>
</comment>
<protein>
    <submittedName>
        <fullName evidence="1">Uncharacterized protein</fullName>
    </submittedName>
</protein>
<accession>A0A016WM31</accession>
<evidence type="ECO:0000313" key="1">
    <source>
        <dbReference type="EMBL" id="EYC40347.1"/>
    </source>
</evidence>
<proteinExistence type="predicted"/>
<name>A0A016WM31_9BILA</name>
<sequence length="99" mass="10955">MHVAVMGDVFLAHGSKITYTRLRRASQLSASSTLLKIIGTLVPRSREAGKCETRHRRVGALVTYMLEDLVKQGFKPDRFHSDLPARPLALPLSVENGRG</sequence>
<keyword evidence="2" id="KW-1185">Reference proteome</keyword>